<name>G6XMC3_9PROT</name>
<keyword evidence="2" id="KW-1185">Reference proteome</keyword>
<gene>
    <name evidence="1" type="ORF">GMO_26410</name>
</gene>
<protein>
    <submittedName>
        <fullName evidence="1">Uncharacterized protein</fullName>
    </submittedName>
</protein>
<comment type="caution">
    <text evidence="1">The sequence shown here is derived from an EMBL/GenBank/DDBJ whole genome shotgun (WGS) entry which is preliminary data.</text>
</comment>
<dbReference type="InterPro" id="IPR016884">
    <property type="entry name" value="UCP028438"/>
</dbReference>
<evidence type="ECO:0000313" key="1">
    <source>
        <dbReference type="EMBL" id="EHH67021.1"/>
    </source>
</evidence>
<dbReference type="EMBL" id="AGQV01000013">
    <property type="protein sequence ID" value="EHH67021.1"/>
    <property type="molecule type" value="Genomic_DNA"/>
</dbReference>
<evidence type="ECO:0000313" key="2">
    <source>
        <dbReference type="Proteomes" id="UP000004949"/>
    </source>
</evidence>
<accession>G6XMC3</accession>
<proteinExistence type="predicted"/>
<dbReference type="PIRSF" id="PIRSF028438">
    <property type="entry name" value="UCP028438"/>
    <property type="match status" value="1"/>
</dbReference>
<dbReference type="STRING" id="1088869.GMO_26410"/>
<sequence length="165" mass="17433">MLRGFASVLAGIWTLAQDCESQMRLSDMSGGFLDMAAEDYFGSGELPRQTQESDSAYHARIVSSLIATKNTRRAVRDALLGVTGVEPVLIEPQNASDCHAFGTGNAPALGGGYGYGCAGLRYGSLQGGQFFVETGMGSASGREAVLRVIEQTKAIGVTGWVRMET</sequence>
<dbReference type="AlphaFoldDB" id="G6XMC3"/>
<organism evidence="1 2">
    <name type="scientific">Gluconobacter morbifer G707</name>
    <dbReference type="NCBI Taxonomy" id="1088869"/>
    <lineage>
        <taxon>Bacteria</taxon>
        <taxon>Pseudomonadati</taxon>
        <taxon>Pseudomonadota</taxon>
        <taxon>Alphaproteobacteria</taxon>
        <taxon>Acetobacterales</taxon>
        <taxon>Acetobacteraceae</taxon>
        <taxon>Gluconobacter</taxon>
    </lineage>
</organism>
<reference evidence="1 2" key="1">
    <citation type="submission" date="2011-10" db="EMBL/GenBank/DDBJ databases">
        <title>Genome sequence of Gluconobacter morbifer G707, isolated from Drosophila gut.</title>
        <authorList>
            <person name="Lee W.-J."/>
            <person name="Kim E.-K."/>
        </authorList>
    </citation>
    <scope>NUCLEOTIDE SEQUENCE [LARGE SCALE GENOMIC DNA]</scope>
    <source>
        <strain evidence="1 2">G707</strain>
    </source>
</reference>
<dbReference type="Proteomes" id="UP000004949">
    <property type="component" value="Unassembled WGS sequence"/>
</dbReference>
<dbReference type="PATRIC" id="fig|1088869.3.peg.2632"/>